<gene>
    <name evidence="1" type="ORF">L6452_38837</name>
</gene>
<organism evidence="1 2">
    <name type="scientific">Arctium lappa</name>
    <name type="common">Greater burdock</name>
    <name type="synonym">Lappa major</name>
    <dbReference type="NCBI Taxonomy" id="4217"/>
    <lineage>
        <taxon>Eukaryota</taxon>
        <taxon>Viridiplantae</taxon>
        <taxon>Streptophyta</taxon>
        <taxon>Embryophyta</taxon>
        <taxon>Tracheophyta</taxon>
        <taxon>Spermatophyta</taxon>
        <taxon>Magnoliopsida</taxon>
        <taxon>eudicotyledons</taxon>
        <taxon>Gunneridae</taxon>
        <taxon>Pentapetalae</taxon>
        <taxon>asterids</taxon>
        <taxon>campanulids</taxon>
        <taxon>Asterales</taxon>
        <taxon>Asteraceae</taxon>
        <taxon>Carduoideae</taxon>
        <taxon>Cardueae</taxon>
        <taxon>Arctiinae</taxon>
        <taxon>Arctium</taxon>
    </lineage>
</organism>
<proteinExistence type="predicted"/>
<evidence type="ECO:0000313" key="2">
    <source>
        <dbReference type="Proteomes" id="UP001055879"/>
    </source>
</evidence>
<protein>
    <submittedName>
        <fullName evidence="1">Uncharacterized protein</fullName>
    </submittedName>
</protein>
<dbReference type="Proteomes" id="UP001055879">
    <property type="component" value="Linkage Group LG15"/>
</dbReference>
<accession>A0ACB8XRU3</accession>
<sequence length="84" mass="9268">MVLRPPLVHDLLWLGRHSLYFSQLCGPMAFKGGDEVFVLTIVASVFYDSAGCYIRLVSGRPTGLATGACVFCRTTSKRGWLSNR</sequence>
<comment type="caution">
    <text evidence="1">The sequence shown here is derived from an EMBL/GenBank/DDBJ whole genome shotgun (WGS) entry which is preliminary data.</text>
</comment>
<name>A0ACB8XRU3_ARCLA</name>
<evidence type="ECO:0000313" key="1">
    <source>
        <dbReference type="EMBL" id="KAI3672739.1"/>
    </source>
</evidence>
<dbReference type="EMBL" id="CM042061">
    <property type="protein sequence ID" value="KAI3672739.1"/>
    <property type="molecule type" value="Genomic_DNA"/>
</dbReference>
<reference evidence="2" key="1">
    <citation type="journal article" date="2022" name="Mol. Ecol. Resour.">
        <title>The genomes of chicory, endive, great burdock and yacon provide insights into Asteraceae palaeo-polyploidization history and plant inulin production.</title>
        <authorList>
            <person name="Fan W."/>
            <person name="Wang S."/>
            <person name="Wang H."/>
            <person name="Wang A."/>
            <person name="Jiang F."/>
            <person name="Liu H."/>
            <person name="Zhao H."/>
            <person name="Xu D."/>
            <person name="Zhang Y."/>
        </authorList>
    </citation>
    <scope>NUCLEOTIDE SEQUENCE [LARGE SCALE GENOMIC DNA]</scope>
    <source>
        <strain evidence="2">cv. Niubang</strain>
    </source>
</reference>
<reference evidence="1 2" key="2">
    <citation type="journal article" date="2022" name="Mol. Ecol. Resour.">
        <title>The genomes of chicory, endive, great burdock and yacon provide insights into Asteraceae paleo-polyploidization history and plant inulin production.</title>
        <authorList>
            <person name="Fan W."/>
            <person name="Wang S."/>
            <person name="Wang H."/>
            <person name="Wang A."/>
            <person name="Jiang F."/>
            <person name="Liu H."/>
            <person name="Zhao H."/>
            <person name="Xu D."/>
            <person name="Zhang Y."/>
        </authorList>
    </citation>
    <scope>NUCLEOTIDE SEQUENCE [LARGE SCALE GENOMIC DNA]</scope>
    <source>
        <strain evidence="2">cv. Niubang</strain>
    </source>
</reference>
<keyword evidence="2" id="KW-1185">Reference proteome</keyword>